<sequence>MIWLSQVEGKGGGAQLHLMESRNDGSSFGEEQGGLHRRFPPDANHKSTTDPTYAAWTREEAQREIIVNCIPSLNSNIMAFAVNSTTKNTTNDKCYKLVGYPPNYFKNKPQHTVNQVIDYDESSSQGATNNLSTAQCQQLISFLTNQLKTENSVDTLATNVSDLQNCLGKREPLPNWHYTSPNFANPRRPHVTLTLIPVPFLVTIFIRPRHATPLIKRGRFPVGNVLVQFRAGEHAANAVINLNTFYAG</sequence>
<feature type="compositionally biased region" description="Basic and acidic residues" evidence="1">
    <location>
        <begin position="39"/>
        <end position="48"/>
    </location>
</feature>
<protein>
    <submittedName>
        <fullName evidence="2 3">Uncharacterized protein</fullName>
    </submittedName>
</protein>
<reference evidence="3" key="2">
    <citation type="submission" date="2018-02" db="UniProtKB">
        <authorList>
            <consortium name="EnsemblPlants"/>
        </authorList>
    </citation>
    <scope>IDENTIFICATION</scope>
    <source>
        <strain evidence="3">Williams 82</strain>
    </source>
</reference>
<dbReference type="AlphaFoldDB" id="A0A0R0H6U5"/>
<dbReference type="Gramene" id="KRH26572">
    <property type="protein sequence ID" value="KRH26572"/>
    <property type="gene ID" value="GLYMA_12G181200"/>
</dbReference>
<dbReference type="Proteomes" id="UP000008827">
    <property type="component" value="Chromosome 12"/>
</dbReference>
<organism evidence="2">
    <name type="scientific">Glycine max</name>
    <name type="common">Soybean</name>
    <name type="synonym">Glycine hispida</name>
    <dbReference type="NCBI Taxonomy" id="3847"/>
    <lineage>
        <taxon>Eukaryota</taxon>
        <taxon>Viridiplantae</taxon>
        <taxon>Streptophyta</taxon>
        <taxon>Embryophyta</taxon>
        <taxon>Tracheophyta</taxon>
        <taxon>Spermatophyta</taxon>
        <taxon>Magnoliopsida</taxon>
        <taxon>eudicotyledons</taxon>
        <taxon>Gunneridae</taxon>
        <taxon>Pentapetalae</taxon>
        <taxon>rosids</taxon>
        <taxon>fabids</taxon>
        <taxon>Fabales</taxon>
        <taxon>Fabaceae</taxon>
        <taxon>Papilionoideae</taxon>
        <taxon>50 kb inversion clade</taxon>
        <taxon>NPAAA clade</taxon>
        <taxon>indigoferoid/millettioid clade</taxon>
        <taxon>Phaseoleae</taxon>
        <taxon>Glycine</taxon>
        <taxon>Glycine subgen. Soja</taxon>
    </lineage>
</organism>
<name>A0A0R0H6U5_SOYBN</name>
<evidence type="ECO:0000256" key="1">
    <source>
        <dbReference type="SAM" id="MobiDB-lite"/>
    </source>
</evidence>
<reference evidence="2" key="3">
    <citation type="submission" date="2018-07" db="EMBL/GenBank/DDBJ databases">
        <title>WGS assembly of Glycine max.</title>
        <authorList>
            <person name="Schmutz J."/>
            <person name="Cannon S."/>
            <person name="Schlueter J."/>
            <person name="Ma J."/>
            <person name="Mitros T."/>
            <person name="Nelson W."/>
            <person name="Hyten D."/>
            <person name="Song Q."/>
            <person name="Thelen J."/>
            <person name="Cheng J."/>
            <person name="Xu D."/>
            <person name="Hellsten U."/>
            <person name="May G."/>
            <person name="Yu Y."/>
            <person name="Sakurai T."/>
            <person name="Umezawa T."/>
            <person name="Bhattacharyya M."/>
            <person name="Sandhu D."/>
            <person name="Valliyodan B."/>
            <person name="Lindquist E."/>
            <person name="Peto M."/>
            <person name="Grant D."/>
            <person name="Shu S."/>
            <person name="Goodstein D."/>
            <person name="Barry K."/>
            <person name="Futrell-Griggs M."/>
            <person name="Abernathy B."/>
            <person name="Du J."/>
            <person name="Tian Z."/>
            <person name="Zhu L."/>
            <person name="Gill N."/>
            <person name="Joshi T."/>
            <person name="Libault M."/>
            <person name="Sethuraman A."/>
            <person name="Zhang X."/>
            <person name="Shinozaki K."/>
            <person name="Nguyen H."/>
            <person name="Wing R."/>
            <person name="Cregan P."/>
            <person name="Specht J."/>
            <person name="Grimwood J."/>
            <person name="Rokhsar D."/>
            <person name="Stacey G."/>
            <person name="Shoemaker R."/>
            <person name="Jackson S."/>
        </authorList>
    </citation>
    <scope>NUCLEOTIDE SEQUENCE</scope>
    <source>
        <tissue evidence="2">Callus</tissue>
    </source>
</reference>
<evidence type="ECO:0000313" key="4">
    <source>
        <dbReference type="Proteomes" id="UP000008827"/>
    </source>
</evidence>
<accession>A0A0R0H6U5</accession>
<feature type="region of interest" description="Disordered" evidence="1">
    <location>
        <begin position="24"/>
        <end position="50"/>
    </location>
</feature>
<dbReference type="EMBL" id="CM000845">
    <property type="protein sequence ID" value="KRH26572.1"/>
    <property type="molecule type" value="Genomic_DNA"/>
</dbReference>
<dbReference type="InParanoid" id="A0A0R0H6U5"/>
<dbReference type="EnsemblPlants" id="KRH26572">
    <property type="protein sequence ID" value="KRH26572"/>
    <property type="gene ID" value="GLYMA_12G181200"/>
</dbReference>
<gene>
    <name evidence="2" type="ORF">GLYMA_12G181200</name>
</gene>
<keyword evidence="4" id="KW-1185">Reference proteome</keyword>
<proteinExistence type="predicted"/>
<reference evidence="2 3" key="1">
    <citation type="journal article" date="2010" name="Nature">
        <title>Genome sequence of the palaeopolyploid soybean.</title>
        <authorList>
            <person name="Schmutz J."/>
            <person name="Cannon S.B."/>
            <person name="Schlueter J."/>
            <person name="Ma J."/>
            <person name="Mitros T."/>
            <person name="Nelson W."/>
            <person name="Hyten D.L."/>
            <person name="Song Q."/>
            <person name="Thelen J.J."/>
            <person name="Cheng J."/>
            <person name="Xu D."/>
            <person name="Hellsten U."/>
            <person name="May G.D."/>
            <person name="Yu Y."/>
            <person name="Sakurai T."/>
            <person name="Umezawa T."/>
            <person name="Bhattacharyya M.K."/>
            <person name="Sandhu D."/>
            <person name="Valliyodan B."/>
            <person name="Lindquist E."/>
            <person name="Peto M."/>
            <person name="Grant D."/>
            <person name="Shu S."/>
            <person name="Goodstein D."/>
            <person name="Barry K."/>
            <person name="Futrell-Griggs M."/>
            <person name="Abernathy B."/>
            <person name="Du J."/>
            <person name="Tian Z."/>
            <person name="Zhu L."/>
            <person name="Gill N."/>
            <person name="Joshi T."/>
            <person name="Libault M."/>
            <person name="Sethuraman A."/>
            <person name="Zhang X.-C."/>
            <person name="Shinozaki K."/>
            <person name="Nguyen H.T."/>
            <person name="Wing R.A."/>
            <person name="Cregan P."/>
            <person name="Specht J."/>
            <person name="Grimwood J."/>
            <person name="Rokhsar D."/>
            <person name="Stacey G."/>
            <person name="Shoemaker R.C."/>
            <person name="Jackson S.A."/>
        </authorList>
    </citation>
    <scope>NUCLEOTIDE SEQUENCE</scope>
    <source>
        <strain evidence="3">cv. Williams 82</strain>
        <tissue evidence="2">Callus</tissue>
    </source>
</reference>
<evidence type="ECO:0000313" key="2">
    <source>
        <dbReference type="EMBL" id="KRH26572.1"/>
    </source>
</evidence>
<evidence type="ECO:0000313" key="3">
    <source>
        <dbReference type="EnsemblPlants" id="KRH26572"/>
    </source>
</evidence>